<evidence type="ECO:0000313" key="3">
    <source>
        <dbReference type="Proteomes" id="UP000182101"/>
    </source>
</evidence>
<gene>
    <name evidence="2" type="ORF">BM524_09785</name>
</gene>
<organism evidence="2 3">
    <name type="scientific">Alteromonas mediterranea</name>
    <dbReference type="NCBI Taxonomy" id="314275"/>
    <lineage>
        <taxon>Bacteria</taxon>
        <taxon>Pseudomonadati</taxon>
        <taxon>Pseudomonadota</taxon>
        <taxon>Gammaproteobacteria</taxon>
        <taxon>Alteromonadales</taxon>
        <taxon>Alteromonadaceae</taxon>
        <taxon>Alteromonas/Salinimonas group</taxon>
        <taxon>Alteromonas</taxon>
    </lineage>
</organism>
<evidence type="ECO:0000256" key="1">
    <source>
        <dbReference type="SAM" id="Phobius"/>
    </source>
</evidence>
<proteinExistence type="predicted"/>
<sequence>MADVSDWAFASEVFEVFPGLLREFGCPDSIMVVAFAIAGKNRNVANIPDLFIEKSLFLISYFLFLIMVNVDCTRLTINIIVQKHIL</sequence>
<keyword evidence="1" id="KW-0472">Membrane</keyword>
<feature type="transmembrane region" description="Helical" evidence="1">
    <location>
        <begin position="58"/>
        <end position="81"/>
    </location>
</feature>
<name>A0AAC9JAD7_9ALTE</name>
<dbReference type="AlphaFoldDB" id="A0AAC9JAD7"/>
<reference evidence="2 3" key="1">
    <citation type="submission" date="2016-11" db="EMBL/GenBank/DDBJ databases">
        <title>Networking in microbes: conjugative elements and plasmids in the genus Alteromonas.</title>
        <authorList>
            <person name="Lopez-Perez M."/>
            <person name="Ramon-Marco N."/>
            <person name="Rodriguez-Valera F."/>
        </authorList>
    </citation>
    <scope>NUCLEOTIDE SEQUENCE [LARGE SCALE GENOMIC DNA]</scope>
    <source>
        <strain evidence="2 3">CP48</strain>
    </source>
</reference>
<dbReference type="Proteomes" id="UP000182101">
    <property type="component" value="Chromosome"/>
</dbReference>
<accession>A0AAC9JAD7</accession>
<keyword evidence="1" id="KW-0812">Transmembrane</keyword>
<dbReference type="EMBL" id="CP018024">
    <property type="protein sequence ID" value="APD90054.1"/>
    <property type="molecule type" value="Genomic_DNA"/>
</dbReference>
<protein>
    <submittedName>
        <fullName evidence="2">Uncharacterized protein</fullName>
    </submittedName>
</protein>
<evidence type="ECO:0000313" key="2">
    <source>
        <dbReference type="EMBL" id="APD90054.1"/>
    </source>
</evidence>
<keyword evidence="1" id="KW-1133">Transmembrane helix</keyword>